<feature type="domain" description="Cysteine-rich CPCC" evidence="2">
    <location>
        <begin position="41"/>
        <end position="116"/>
    </location>
</feature>
<feature type="region of interest" description="Disordered" evidence="1">
    <location>
        <begin position="99"/>
        <end position="129"/>
    </location>
</feature>
<dbReference type="Pfam" id="PF14206">
    <property type="entry name" value="Cys_rich_CPCC"/>
    <property type="match status" value="1"/>
</dbReference>
<accession>A0A5M3W5P4</accession>
<keyword evidence="4" id="KW-1185">Reference proteome</keyword>
<dbReference type="RefSeq" id="WP_155339725.1">
    <property type="nucleotide sequence ID" value="NZ_BAAABN010000042.1"/>
</dbReference>
<evidence type="ECO:0000256" key="1">
    <source>
        <dbReference type="SAM" id="MobiDB-lite"/>
    </source>
</evidence>
<evidence type="ECO:0000313" key="3">
    <source>
        <dbReference type="EMBL" id="GES03570.1"/>
    </source>
</evidence>
<protein>
    <recommendedName>
        <fullName evidence="2">Cysteine-rich CPCC domain-containing protein</fullName>
    </recommendedName>
</protein>
<dbReference type="EMBL" id="BLAD01000070">
    <property type="protein sequence ID" value="GES03570.1"/>
    <property type="molecule type" value="Genomic_DNA"/>
</dbReference>
<dbReference type="Proteomes" id="UP000334990">
    <property type="component" value="Unassembled WGS sequence"/>
</dbReference>
<name>A0A5M3W5P4_9ACTN</name>
<evidence type="ECO:0000313" key="4">
    <source>
        <dbReference type="Proteomes" id="UP000334990"/>
    </source>
</evidence>
<dbReference type="InterPro" id="IPR025983">
    <property type="entry name" value="Cys_rich_CPCC"/>
</dbReference>
<reference evidence="3 4" key="1">
    <citation type="submission" date="2019-10" db="EMBL/GenBank/DDBJ databases">
        <title>Whole genome shotgun sequence of Acrocarpospora corrugata NBRC 13972.</title>
        <authorList>
            <person name="Ichikawa N."/>
            <person name="Kimura A."/>
            <person name="Kitahashi Y."/>
            <person name="Komaki H."/>
            <person name="Oguchi A."/>
        </authorList>
    </citation>
    <scope>NUCLEOTIDE SEQUENCE [LARGE SCALE GENOMIC DNA]</scope>
    <source>
        <strain evidence="3 4">NBRC 13972</strain>
    </source>
</reference>
<feature type="compositionally biased region" description="Basic and acidic residues" evidence="1">
    <location>
        <begin position="101"/>
        <end position="129"/>
    </location>
</feature>
<proteinExistence type="predicted"/>
<comment type="caution">
    <text evidence="3">The sequence shown here is derived from an EMBL/GenBank/DDBJ whole genome shotgun (WGS) entry which is preliminary data.</text>
</comment>
<sequence>MTGQSDTPDPDELERRRHWFRWYTDTASHNSTLRPPRDRAYACPCCGYRTLLERGGYEICSVCFWEDDGQDDHDAHIVRGGPNGTLSLSQARRNFAAFGANRERDLPHVRDPRPEEHPLQEEPRSGDHS</sequence>
<evidence type="ECO:0000259" key="2">
    <source>
        <dbReference type="Pfam" id="PF14206"/>
    </source>
</evidence>
<dbReference type="AlphaFoldDB" id="A0A5M3W5P4"/>
<dbReference type="OrthoDB" id="1456570at2"/>
<organism evidence="3 4">
    <name type="scientific">Acrocarpospora corrugata</name>
    <dbReference type="NCBI Taxonomy" id="35763"/>
    <lineage>
        <taxon>Bacteria</taxon>
        <taxon>Bacillati</taxon>
        <taxon>Actinomycetota</taxon>
        <taxon>Actinomycetes</taxon>
        <taxon>Streptosporangiales</taxon>
        <taxon>Streptosporangiaceae</taxon>
        <taxon>Acrocarpospora</taxon>
    </lineage>
</organism>
<gene>
    <name evidence="3" type="ORF">Acor_56360</name>
</gene>